<feature type="region of interest" description="Disordered" evidence="1">
    <location>
        <begin position="42"/>
        <end position="65"/>
    </location>
</feature>
<evidence type="ECO:0000256" key="1">
    <source>
        <dbReference type="SAM" id="MobiDB-lite"/>
    </source>
</evidence>
<reference evidence="2 4" key="2">
    <citation type="journal article" date="2014" name="BMC Genomics">
        <title>An improved genome release (version Mt4.0) for the model legume Medicago truncatula.</title>
        <authorList>
            <person name="Tang H."/>
            <person name="Krishnakumar V."/>
            <person name="Bidwell S."/>
            <person name="Rosen B."/>
            <person name="Chan A."/>
            <person name="Zhou S."/>
            <person name="Gentzbittel L."/>
            <person name="Childs K.L."/>
            <person name="Yandell M."/>
            <person name="Gundlach H."/>
            <person name="Mayer K.F."/>
            <person name="Schwartz D.C."/>
            <person name="Town C.D."/>
        </authorList>
    </citation>
    <scope>GENOME REANNOTATION</scope>
    <source>
        <strain evidence="3 4">cv. Jemalong A17</strain>
    </source>
</reference>
<organism evidence="2 4">
    <name type="scientific">Medicago truncatula</name>
    <name type="common">Barrel medic</name>
    <name type="synonym">Medicago tribuloides</name>
    <dbReference type="NCBI Taxonomy" id="3880"/>
    <lineage>
        <taxon>Eukaryota</taxon>
        <taxon>Viridiplantae</taxon>
        <taxon>Streptophyta</taxon>
        <taxon>Embryophyta</taxon>
        <taxon>Tracheophyta</taxon>
        <taxon>Spermatophyta</taxon>
        <taxon>Magnoliopsida</taxon>
        <taxon>eudicotyledons</taxon>
        <taxon>Gunneridae</taxon>
        <taxon>Pentapetalae</taxon>
        <taxon>rosids</taxon>
        <taxon>fabids</taxon>
        <taxon>Fabales</taxon>
        <taxon>Fabaceae</taxon>
        <taxon>Papilionoideae</taxon>
        <taxon>50 kb inversion clade</taxon>
        <taxon>NPAAA clade</taxon>
        <taxon>Hologalegina</taxon>
        <taxon>IRL clade</taxon>
        <taxon>Trifolieae</taxon>
        <taxon>Medicago</taxon>
    </lineage>
</organism>
<feature type="compositionally biased region" description="Polar residues" evidence="1">
    <location>
        <begin position="49"/>
        <end position="65"/>
    </location>
</feature>
<reference evidence="3" key="3">
    <citation type="submission" date="2015-04" db="UniProtKB">
        <authorList>
            <consortium name="EnsemblPlants"/>
        </authorList>
    </citation>
    <scope>IDENTIFICATION</scope>
    <source>
        <strain evidence="3">cv. Jemalong A17</strain>
    </source>
</reference>
<dbReference type="EnsemblPlants" id="AET05467">
    <property type="protein sequence ID" value="AET05467"/>
    <property type="gene ID" value="MTR_8g105920"/>
</dbReference>
<dbReference type="Proteomes" id="UP000002051">
    <property type="component" value="Chromosome 8"/>
</dbReference>
<dbReference type="AlphaFoldDB" id="G7LBI0"/>
<keyword evidence="4" id="KW-1185">Reference proteome</keyword>
<reference evidence="2 4" key="1">
    <citation type="journal article" date="2011" name="Nature">
        <title>The Medicago genome provides insight into the evolution of rhizobial symbioses.</title>
        <authorList>
            <person name="Young N.D."/>
            <person name="Debelle F."/>
            <person name="Oldroyd G.E."/>
            <person name="Geurts R."/>
            <person name="Cannon S.B."/>
            <person name="Udvardi M.K."/>
            <person name="Benedito V.A."/>
            <person name="Mayer K.F."/>
            <person name="Gouzy J."/>
            <person name="Schoof H."/>
            <person name="Van de Peer Y."/>
            <person name="Proost S."/>
            <person name="Cook D.R."/>
            <person name="Meyers B.C."/>
            <person name="Spannagl M."/>
            <person name="Cheung F."/>
            <person name="De Mita S."/>
            <person name="Krishnakumar V."/>
            <person name="Gundlach H."/>
            <person name="Zhou S."/>
            <person name="Mudge J."/>
            <person name="Bharti A.K."/>
            <person name="Murray J.D."/>
            <person name="Naoumkina M.A."/>
            <person name="Rosen B."/>
            <person name="Silverstein K.A."/>
            <person name="Tang H."/>
            <person name="Rombauts S."/>
            <person name="Zhao P.X."/>
            <person name="Zhou P."/>
            <person name="Barbe V."/>
            <person name="Bardou P."/>
            <person name="Bechner M."/>
            <person name="Bellec A."/>
            <person name="Berger A."/>
            <person name="Berges H."/>
            <person name="Bidwell S."/>
            <person name="Bisseling T."/>
            <person name="Choisne N."/>
            <person name="Couloux A."/>
            <person name="Denny R."/>
            <person name="Deshpande S."/>
            <person name="Dai X."/>
            <person name="Doyle J.J."/>
            <person name="Dudez A.M."/>
            <person name="Farmer A.D."/>
            <person name="Fouteau S."/>
            <person name="Franken C."/>
            <person name="Gibelin C."/>
            <person name="Gish J."/>
            <person name="Goldstein S."/>
            <person name="Gonzalez A.J."/>
            <person name="Green P.J."/>
            <person name="Hallab A."/>
            <person name="Hartog M."/>
            <person name="Hua A."/>
            <person name="Humphray S.J."/>
            <person name="Jeong D.H."/>
            <person name="Jing Y."/>
            <person name="Jocker A."/>
            <person name="Kenton S.M."/>
            <person name="Kim D.J."/>
            <person name="Klee K."/>
            <person name="Lai H."/>
            <person name="Lang C."/>
            <person name="Lin S."/>
            <person name="Macmil S.L."/>
            <person name="Magdelenat G."/>
            <person name="Matthews L."/>
            <person name="McCorrison J."/>
            <person name="Monaghan E.L."/>
            <person name="Mun J.H."/>
            <person name="Najar F.Z."/>
            <person name="Nicholson C."/>
            <person name="Noirot C."/>
            <person name="O'Bleness M."/>
            <person name="Paule C.R."/>
            <person name="Poulain J."/>
            <person name="Prion F."/>
            <person name="Qin B."/>
            <person name="Qu C."/>
            <person name="Retzel E.F."/>
            <person name="Riddle C."/>
            <person name="Sallet E."/>
            <person name="Samain S."/>
            <person name="Samson N."/>
            <person name="Sanders I."/>
            <person name="Saurat O."/>
            <person name="Scarpelli C."/>
            <person name="Schiex T."/>
            <person name="Segurens B."/>
            <person name="Severin A.J."/>
            <person name="Sherrier D.J."/>
            <person name="Shi R."/>
            <person name="Sims S."/>
            <person name="Singer S.R."/>
            <person name="Sinharoy S."/>
            <person name="Sterck L."/>
            <person name="Viollet A."/>
            <person name="Wang B.B."/>
            <person name="Wang K."/>
            <person name="Wang M."/>
            <person name="Wang X."/>
            <person name="Warfsmann J."/>
            <person name="Weissenbach J."/>
            <person name="White D.D."/>
            <person name="White J.D."/>
            <person name="Wiley G.B."/>
            <person name="Wincker P."/>
            <person name="Xing Y."/>
            <person name="Yang L."/>
            <person name="Yao Z."/>
            <person name="Ying F."/>
            <person name="Zhai J."/>
            <person name="Zhou L."/>
            <person name="Zuber A."/>
            <person name="Denarie J."/>
            <person name="Dixon R.A."/>
            <person name="May G.D."/>
            <person name="Schwartz D.C."/>
            <person name="Rogers J."/>
            <person name="Quetier F."/>
            <person name="Town C.D."/>
            <person name="Roe B.A."/>
        </authorList>
    </citation>
    <scope>NUCLEOTIDE SEQUENCE [LARGE SCALE GENOMIC DNA]</scope>
    <source>
        <strain evidence="2">A17</strain>
        <strain evidence="3 4">cv. Jemalong A17</strain>
    </source>
</reference>
<evidence type="ECO:0000313" key="4">
    <source>
        <dbReference type="Proteomes" id="UP000002051"/>
    </source>
</evidence>
<dbReference type="PaxDb" id="3880-AET05467"/>
<dbReference type="EMBL" id="CM001224">
    <property type="protein sequence ID" value="AET05467.1"/>
    <property type="molecule type" value="Genomic_DNA"/>
</dbReference>
<proteinExistence type="predicted"/>
<dbReference type="HOGENOM" id="CLU_2853164_0_0_1"/>
<gene>
    <name evidence="2" type="ordered locus">MTR_8g105920</name>
</gene>
<protein>
    <submittedName>
        <fullName evidence="2 3">Uncharacterized protein</fullName>
    </submittedName>
</protein>
<evidence type="ECO:0000313" key="2">
    <source>
        <dbReference type="EMBL" id="AET05467.1"/>
    </source>
</evidence>
<name>G7LBI0_MEDTR</name>
<sequence length="65" mass="7027">MASRVDVNPDIAPQVVDDLKNVKLKVPPLVENLYNNVKVEATPSIENPPKSSAGDTLSNTHSFIV</sequence>
<accession>G7LBI0</accession>
<evidence type="ECO:0000313" key="3">
    <source>
        <dbReference type="EnsemblPlants" id="AET05467"/>
    </source>
</evidence>